<dbReference type="GO" id="GO:0007165">
    <property type="term" value="P:signal transduction"/>
    <property type="evidence" value="ECO:0007669"/>
    <property type="project" value="InterPro"/>
</dbReference>
<dbReference type="PANTHER" id="PTHR32009">
    <property type="entry name" value="TMV RESISTANCE PROTEIN N-LIKE"/>
    <property type="match status" value="1"/>
</dbReference>
<keyword evidence="4" id="KW-1185">Reference proteome</keyword>
<dbReference type="PANTHER" id="PTHR32009:SF155">
    <property type="entry name" value="DISEASE RESISTANCE PROTEIN (TIR-NBS-LRR CLASS)"/>
    <property type="match status" value="1"/>
</dbReference>
<dbReference type="InterPro" id="IPR000157">
    <property type="entry name" value="TIR_dom"/>
</dbReference>
<keyword evidence="1" id="KW-0520">NAD</keyword>
<evidence type="ECO:0000313" key="4">
    <source>
        <dbReference type="Proteomes" id="UP000291084"/>
    </source>
</evidence>
<dbReference type="PROSITE" id="PS50104">
    <property type="entry name" value="TIR"/>
    <property type="match status" value="1"/>
</dbReference>
<proteinExistence type="predicted"/>
<sequence length="257" mass="30002">MYSSFSSSSNTKPEKHEVFISFKSEDTRKTFTSHLNGALKRRDIETYTECKVERGEEMPLTHVRAIQESKLSLIVFSKNYADSKCLDELVKIVECGKTKRYIVLPVFYDIDPSDVRNQRGTFAEAFAKHERHFEEKKKVREWRNALVEAANFSGWDCTDANRTEFEMVEEIANDVLEKLNRANVIDLDVQIAKLEQLAQLQYDLYTKIISLENLQKHNATVQRVTELKMERSIRLLRLTPDMLSYTQKSNSDYDYGF</sequence>
<dbReference type="AlphaFoldDB" id="A0A0S3T262"/>
<evidence type="ECO:0000259" key="2">
    <source>
        <dbReference type="PROSITE" id="PS50104"/>
    </source>
</evidence>
<dbReference type="SUPFAM" id="SSF52200">
    <property type="entry name" value="Toll/Interleukin receptor TIR domain"/>
    <property type="match status" value="1"/>
</dbReference>
<name>A0A0S3T262_PHAAN</name>
<reference evidence="3 4" key="1">
    <citation type="journal article" date="2015" name="Sci. Rep.">
        <title>The power of single molecule real-time sequencing technology in the de novo assembly of a eukaryotic genome.</title>
        <authorList>
            <person name="Sakai H."/>
            <person name="Naito K."/>
            <person name="Ogiso-Tanaka E."/>
            <person name="Takahashi Y."/>
            <person name="Iseki K."/>
            <person name="Muto C."/>
            <person name="Satou K."/>
            <person name="Teruya K."/>
            <person name="Shiroma A."/>
            <person name="Shimoji M."/>
            <person name="Hirano T."/>
            <person name="Itoh T."/>
            <person name="Kaga A."/>
            <person name="Tomooka N."/>
        </authorList>
    </citation>
    <scope>NUCLEOTIDE SEQUENCE [LARGE SCALE GENOMIC DNA]</scope>
    <source>
        <strain evidence="4">cv. Shumari</strain>
    </source>
</reference>
<evidence type="ECO:0000313" key="3">
    <source>
        <dbReference type="EMBL" id="BAT99322.1"/>
    </source>
</evidence>
<dbReference type="InterPro" id="IPR035897">
    <property type="entry name" value="Toll_tir_struct_dom_sf"/>
</dbReference>
<dbReference type="EMBL" id="AP015043">
    <property type="protein sequence ID" value="BAT99322.1"/>
    <property type="molecule type" value="Genomic_DNA"/>
</dbReference>
<dbReference type="Proteomes" id="UP000291084">
    <property type="component" value="Chromosome 10"/>
</dbReference>
<dbReference type="OrthoDB" id="1905256at2759"/>
<feature type="domain" description="TIR" evidence="2">
    <location>
        <begin position="14"/>
        <end position="179"/>
    </location>
</feature>
<protein>
    <recommendedName>
        <fullName evidence="2">TIR domain-containing protein</fullName>
    </recommendedName>
</protein>
<dbReference type="FunFam" id="3.40.50.10140:FF:000007">
    <property type="entry name" value="Disease resistance protein (TIR-NBS-LRR class)"/>
    <property type="match status" value="1"/>
</dbReference>
<dbReference type="Pfam" id="PF01582">
    <property type="entry name" value="TIR"/>
    <property type="match status" value="1"/>
</dbReference>
<dbReference type="Gene3D" id="3.40.50.10140">
    <property type="entry name" value="Toll/interleukin-1 receptor homology (TIR) domain"/>
    <property type="match status" value="1"/>
</dbReference>
<organism evidence="3 4">
    <name type="scientific">Vigna angularis var. angularis</name>
    <dbReference type="NCBI Taxonomy" id="157739"/>
    <lineage>
        <taxon>Eukaryota</taxon>
        <taxon>Viridiplantae</taxon>
        <taxon>Streptophyta</taxon>
        <taxon>Embryophyta</taxon>
        <taxon>Tracheophyta</taxon>
        <taxon>Spermatophyta</taxon>
        <taxon>Magnoliopsida</taxon>
        <taxon>eudicotyledons</taxon>
        <taxon>Gunneridae</taxon>
        <taxon>Pentapetalae</taxon>
        <taxon>rosids</taxon>
        <taxon>fabids</taxon>
        <taxon>Fabales</taxon>
        <taxon>Fabaceae</taxon>
        <taxon>Papilionoideae</taxon>
        <taxon>50 kb inversion clade</taxon>
        <taxon>NPAAA clade</taxon>
        <taxon>indigoferoid/millettioid clade</taxon>
        <taxon>Phaseoleae</taxon>
        <taxon>Vigna</taxon>
    </lineage>
</organism>
<accession>A0A0S3T262</accession>
<evidence type="ECO:0000256" key="1">
    <source>
        <dbReference type="ARBA" id="ARBA00023027"/>
    </source>
</evidence>
<gene>
    <name evidence="3" type="primary">Vigan.10G073000</name>
    <name evidence="3" type="ORF">VIGAN_10073000</name>
</gene>
<dbReference type="SMART" id="SM00255">
    <property type="entry name" value="TIR"/>
    <property type="match status" value="1"/>
</dbReference>